<keyword evidence="1" id="KW-0472">Membrane</keyword>
<dbReference type="KEGG" id="xfn:XfasM23_0525"/>
<evidence type="ECO:0000256" key="1">
    <source>
        <dbReference type="SAM" id="Phobius"/>
    </source>
</evidence>
<dbReference type="HOGENOM" id="CLU_2412503_0_0_6"/>
<organism evidence="2 3">
    <name type="scientific">Xylella fastidiosa (strain M23)</name>
    <dbReference type="NCBI Taxonomy" id="405441"/>
    <lineage>
        <taxon>Bacteria</taxon>
        <taxon>Pseudomonadati</taxon>
        <taxon>Pseudomonadota</taxon>
        <taxon>Gammaproteobacteria</taxon>
        <taxon>Lysobacterales</taxon>
        <taxon>Lysobacteraceae</taxon>
        <taxon>Xylella</taxon>
    </lineage>
</organism>
<feature type="transmembrane region" description="Helical" evidence="1">
    <location>
        <begin position="36"/>
        <end position="62"/>
    </location>
</feature>
<evidence type="ECO:0000313" key="2">
    <source>
        <dbReference type="EMBL" id="ACB91969.1"/>
    </source>
</evidence>
<feature type="transmembrane region" description="Helical" evidence="1">
    <location>
        <begin position="74"/>
        <end position="91"/>
    </location>
</feature>
<gene>
    <name evidence="2" type="ordered locus">XfasM23_0525</name>
</gene>
<dbReference type="AlphaFoldDB" id="B2I8Z2"/>
<dbReference type="Proteomes" id="UP000001698">
    <property type="component" value="Chromosome"/>
</dbReference>
<sequence>MPLLQLAALALISKQHVLSAIVLFPRGFLPSMLHRPFLLFCIFGLCVRLALVLCHCAIRLVLHLRHLFVLQVHAGYFLMSAGLLGQLVVFAA</sequence>
<keyword evidence="1" id="KW-0812">Transmembrane</keyword>
<protein>
    <submittedName>
        <fullName evidence="2">Uncharacterized protein</fullName>
    </submittedName>
</protein>
<name>B2I8Z2_XYLF2</name>
<proteinExistence type="predicted"/>
<accession>B2I8Z2</accession>
<dbReference type="EMBL" id="CP001011">
    <property type="protein sequence ID" value="ACB91969.1"/>
    <property type="molecule type" value="Genomic_DNA"/>
</dbReference>
<evidence type="ECO:0000313" key="3">
    <source>
        <dbReference type="Proteomes" id="UP000001698"/>
    </source>
</evidence>
<keyword evidence="1" id="KW-1133">Transmembrane helix</keyword>
<reference evidence="2 3" key="1">
    <citation type="journal article" date="2010" name="J. Bacteriol.">
        <title>Whole genome sequences of two Xylella fastidiosa strains (M12 and M23) causing almond leaf scorch disease in California.</title>
        <authorList>
            <person name="Chen J."/>
            <person name="Xie G."/>
            <person name="Han S."/>
            <person name="Chertkov O."/>
            <person name="Sims D."/>
            <person name="Civerolo E.L."/>
        </authorList>
    </citation>
    <scope>NUCLEOTIDE SEQUENCE [LARGE SCALE GENOMIC DNA]</scope>
    <source>
        <strain evidence="2 3">M23</strain>
    </source>
</reference>